<sequence length="98" mass="10899">MATKANTDDTNGIDDSRLSTDAVEQLYPSRFMDNQELVGEWFLIDGTNGTLAECIDIDDGIVTFADEFGQKYLLRRDMVGISASMVRGRFDPRTPTGE</sequence>
<dbReference type="Proteomes" id="UP000595001">
    <property type="component" value="Chromosome"/>
</dbReference>
<organism evidence="1 2">
    <name type="scientific">Halosimplex litoreum</name>
    <dbReference type="NCBI Taxonomy" id="1198301"/>
    <lineage>
        <taxon>Archaea</taxon>
        <taxon>Methanobacteriati</taxon>
        <taxon>Methanobacteriota</taxon>
        <taxon>Stenosarchaea group</taxon>
        <taxon>Halobacteria</taxon>
        <taxon>Halobacteriales</taxon>
        <taxon>Haloarculaceae</taxon>
        <taxon>Halosimplex</taxon>
    </lineage>
</organism>
<dbReference type="KEGG" id="hlt:I7X12_04450"/>
<dbReference type="EMBL" id="CP065856">
    <property type="protein sequence ID" value="QPV63887.1"/>
    <property type="molecule type" value="Genomic_DNA"/>
</dbReference>
<keyword evidence="2" id="KW-1185">Reference proteome</keyword>
<name>A0A7T3G089_9EURY</name>
<accession>A0A7T3G089</accession>
<dbReference type="GeneID" id="60587717"/>
<dbReference type="RefSeq" id="WP_198062664.1">
    <property type="nucleotide sequence ID" value="NZ_CP065856.1"/>
</dbReference>
<protein>
    <submittedName>
        <fullName evidence="1">Uncharacterized protein</fullName>
    </submittedName>
</protein>
<reference evidence="1 2" key="1">
    <citation type="submission" date="2020-12" db="EMBL/GenBank/DDBJ databases">
        <title>Halosimplex halophilum sp. nov. and Halosimplex salinum sp. nov., two new members of the genus Halosimplex.</title>
        <authorList>
            <person name="Cui H.L."/>
        </authorList>
    </citation>
    <scope>NUCLEOTIDE SEQUENCE [LARGE SCALE GENOMIC DNA]</scope>
    <source>
        <strain evidence="1 2">YGH94</strain>
    </source>
</reference>
<evidence type="ECO:0000313" key="2">
    <source>
        <dbReference type="Proteomes" id="UP000595001"/>
    </source>
</evidence>
<evidence type="ECO:0000313" key="1">
    <source>
        <dbReference type="EMBL" id="QPV63887.1"/>
    </source>
</evidence>
<proteinExistence type="predicted"/>
<dbReference type="AlphaFoldDB" id="A0A7T3G089"/>
<gene>
    <name evidence="1" type="ORF">I7X12_04450</name>
</gene>